<evidence type="ECO:0000313" key="12">
    <source>
        <dbReference type="Proteomes" id="UP000828390"/>
    </source>
</evidence>
<dbReference type="Gene3D" id="3.40.1090.10">
    <property type="entry name" value="Cytosolic phospholipase A2 catalytic domain"/>
    <property type="match status" value="1"/>
</dbReference>
<feature type="short sequence motif" description="GXSXG" evidence="8">
    <location>
        <begin position="544"/>
        <end position="548"/>
    </location>
</feature>
<dbReference type="GO" id="GO:2000304">
    <property type="term" value="P:positive regulation of ceramide biosynthetic process"/>
    <property type="evidence" value="ECO:0007669"/>
    <property type="project" value="TreeGrafter"/>
</dbReference>
<dbReference type="PANTHER" id="PTHR24139">
    <property type="entry name" value="CALCIUM-INDEPENDENT PHOSPHOLIPASE A2"/>
    <property type="match status" value="1"/>
</dbReference>
<dbReference type="Pfam" id="PF12796">
    <property type="entry name" value="Ank_2"/>
    <property type="match status" value="1"/>
</dbReference>
<keyword evidence="4 7" id="KW-0040">ANK repeat</keyword>
<evidence type="ECO:0000256" key="6">
    <source>
        <dbReference type="ARBA" id="ARBA00023422"/>
    </source>
</evidence>
<dbReference type="InterPro" id="IPR002641">
    <property type="entry name" value="PNPLA_dom"/>
</dbReference>
<feature type="repeat" description="ANK" evidence="7">
    <location>
        <begin position="359"/>
        <end position="402"/>
    </location>
</feature>
<dbReference type="PROSITE" id="PS50088">
    <property type="entry name" value="ANK_REPEAT"/>
    <property type="match status" value="1"/>
</dbReference>
<dbReference type="InterPro" id="IPR002110">
    <property type="entry name" value="Ankyrin_rpt"/>
</dbReference>
<keyword evidence="3 8" id="KW-0378">Hydrolase</keyword>
<organism evidence="11 12">
    <name type="scientific">Dreissena polymorpha</name>
    <name type="common">Zebra mussel</name>
    <name type="synonym">Mytilus polymorpha</name>
    <dbReference type="NCBI Taxonomy" id="45954"/>
    <lineage>
        <taxon>Eukaryota</taxon>
        <taxon>Metazoa</taxon>
        <taxon>Spiralia</taxon>
        <taxon>Lophotrochozoa</taxon>
        <taxon>Mollusca</taxon>
        <taxon>Bivalvia</taxon>
        <taxon>Autobranchia</taxon>
        <taxon>Heteroconchia</taxon>
        <taxon>Euheterodonta</taxon>
        <taxon>Imparidentia</taxon>
        <taxon>Neoheterodontei</taxon>
        <taxon>Myida</taxon>
        <taxon>Dreissenoidea</taxon>
        <taxon>Dreissenidae</taxon>
        <taxon>Dreissena</taxon>
    </lineage>
</organism>
<keyword evidence="8" id="KW-0442">Lipid degradation</keyword>
<evidence type="ECO:0000256" key="3">
    <source>
        <dbReference type="ARBA" id="ARBA00022801"/>
    </source>
</evidence>
<dbReference type="GO" id="GO:0016042">
    <property type="term" value="P:lipid catabolic process"/>
    <property type="evidence" value="ECO:0007669"/>
    <property type="project" value="UniProtKB-UniRule"/>
</dbReference>
<evidence type="ECO:0000259" key="10">
    <source>
        <dbReference type="PROSITE" id="PS51635"/>
    </source>
</evidence>
<dbReference type="InterPro" id="IPR036770">
    <property type="entry name" value="Ankyrin_rpt-contain_sf"/>
</dbReference>
<dbReference type="Gene3D" id="1.25.40.20">
    <property type="entry name" value="Ankyrin repeat-containing domain"/>
    <property type="match status" value="1"/>
</dbReference>
<evidence type="ECO:0000256" key="9">
    <source>
        <dbReference type="SAM" id="MobiDB-lite"/>
    </source>
</evidence>
<dbReference type="Pfam" id="PF01734">
    <property type="entry name" value="Patatin"/>
    <property type="match status" value="1"/>
</dbReference>
<keyword evidence="5 8" id="KW-0443">Lipid metabolism</keyword>
<dbReference type="Pfam" id="PF00023">
    <property type="entry name" value="Ank"/>
    <property type="match status" value="1"/>
</dbReference>
<gene>
    <name evidence="11" type="ORF">DPMN_023651</name>
</gene>
<evidence type="ECO:0000256" key="1">
    <source>
        <dbReference type="ARBA" id="ARBA00013278"/>
    </source>
</evidence>
<evidence type="ECO:0000256" key="5">
    <source>
        <dbReference type="ARBA" id="ARBA00023098"/>
    </source>
</evidence>
<dbReference type="Proteomes" id="UP000828390">
    <property type="component" value="Unassembled WGS sequence"/>
</dbReference>
<sequence>MALFRSFVDGLSTVSNMVGANISPNKVTLVKPENYDSKTAIKSRQYLTLYKKLGCFECVFCNVAASPKYFSLFRLTKEVEANIQYEAYDAILSGLVKNTSSLCDEAKIQSACDVIREHPKWNCAHVAGFVGLFETFRDPDVRSVINSPDSVSGVSPLMSAVIGHQKHCVHEMLVQGAQVDMADFRGLTVYHYAVKHLPEVLDFLFDKDMHKTYDWMDAKGETALYQACLNPPERPKGEGLEKAVTVEMLLGGGADPAISKDNKLPIHVAVELGELECIRLIIQKHPDQKEAKDNMYRGTPLHWAKTRDVTELLCQLGCNVNALSGTNHTPLQVMLTHNRKEPLMELLCYGADCNIGDSNGDTPLHVAVQWTSTTPKPKDSTDDIDLVRIFVVFGANVNLMNSTNQTPRHLAAISKGRNKDIILHMLHMSGAKRCKDTCKGCMVGCSPEGTFNGKPDEKSKNLFKLDKTALFDDMLCTAVSCTAKMKNSKGDAVLDFVDGPLDVGDRVLSLDGGGIRGLVLIQMLAAIEEAAGLPAHDLFDWVAGTSTGGLLALAIGVGKPTSYIRGMYFRLKDQVFKGSRPYDSIPFENLLKEEFGETSVMTDITHLKVVVTGVLADRFPAELHLFRSYQPTLDKPNEGVQGQNEQFEPVKPPHEQLIWKCARCSGAAPTYFRAFGQFMDGGMISNNPTLDLLTEIHEYNTGLKFRNEADSVRPLGVVVSLGTGRVPLIKHNHIDVFKPSGILEVHKVYKGTTALLSLLIDQATVSEGRPVDRARAWCSMLNVPFFRFSPQLTEDIGLDCVDNQAIINMMWDTQCYIVANKHRIDQVAQLLKGAQGKIRVEGSSQQSGTSEFQDMTLHAAKS</sequence>
<feature type="short sequence motif" description="DGA/G" evidence="8">
    <location>
        <begin position="680"/>
        <end position="682"/>
    </location>
</feature>
<dbReference type="GO" id="GO:0005739">
    <property type="term" value="C:mitochondrion"/>
    <property type="evidence" value="ECO:0007669"/>
    <property type="project" value="TreeGrafter"/>
</dbReference>
<dbReference type="EC" id="3.1.1.4" evidence="1"/>
<evidence type="ECO:0000313" key="11">
    <source>
        <dbReference type="EMBL" id="KAH3860732.1"/>
    </source>
</evidence>
<dbReference type="GO" id="GO:0047499">
    <property type="term" value="F:calcium-independent phospholipase A2 activity"/>
    <property type="evidence" value="ECO:0007669"/>
    <property type="project" value="InterPro"/>
</dbReference>
<evidence type="ECO:0000256" key="7">
    <source>
        <dbReference type="PROSITE-ProRule" id="PRU00023"/>
    </source>
</evidence>
<dbReference type="SMART" id="SM00248">
    <property type="entry name" value="ANK"/>
    <property type="match status" value="8"/>
</dbReference>
<feature type="active site" description="Proton acceptor" evidence="8">
    <location>
        <position position="680"/>
    </location>
</feature>
<evidence type="ECO:0000256" key="4">
    <source>
        <dbReference type="ARBA" id="ARBA00023043"/>
    </source>
</evidence>
<dbReference type="PANTHER" id="PTHR24139:SF34">
    <property type="entry name" value="85_88 KDA CALCIUM-INDEPENDENT PHOSPHOLIPASE A2"/>
    <property type="match status" value="1"/>
</dbReference>
<accession>A0A9D4RBK9</accession>
<dbReference type="SUPFAM" id="SSF52151">
    <property type="entry name" value="FabD/lysophospholipase-like"/>
    <property type="match status" value="1"/>
</dbReference>
<reference evidence="11" key="2">
    <citation type="submission" date="2020-11" db="EMBL/GenBank/DDBJ databases">
        <authorList>
            <person name="McCartney M.A."/>
            <person name="Auch B."/>
            <person name="Kono T."/>
            <person name="Mallez S."/>
            <person name="Becker A."/>
            <person name="Gohl D.M."/>
            <person name="Silverstein K.A.T."/>
            <person name="Koren S."/>
            <person name="Bechman K.B."/>
            <person name="Herman A."/>
            <person name="Abrahante J.E."/>
            <person name="Garbe J."/>
        </authorList>
    </citation>
    <scope>NUCLEOTIDE SEQUENCE</scope>
    <source>
        <strain evidence="11">Duluth1</strain>
        <tissue evidence="11">Whole animal</tissue>
    </source>
</reference>
<evidence type="ECO:0000256" key="8">
    <source>
        <dbReference type="PROSITE-ProRule" id="PRU01161"/>
    </source>
</evidence>
<dbReference type="InterPro" id="IPR047148">
    <property type="entry name" value="PLPL9"/>
</dbReference>
<comment type="caution">
    <text evidence="11">The sequence shown here is derived from an EMBL/GenBank/DDBJ whole genome shotgun (WGS) entry which is preliminary data.</text>
</comment>
<name>A0A9D4RBK9_DREPO</name>
<dbReference type="InterPro" id="IPR016035">
    <property type="entry name" value="Acyl_Trfase/lysoPLipase"/>
</dbReference>
<reference evidence="11" key="1">
    <citation type="journal article" date="2019" name="bioRxiv">
        <title>The Genome of the Zebra Mussel, Dreissena polymorpha: A Resource for Invasive Species Research.</title>
        <authorList>
            <person name="McCartney M.A."/>
            <person name="Auch B."/>
            <person name="Kono T."/>
            <person name="Mallez S."/>
            <person name="Zhang Y."/>
            <person name="Obille A."/>
            <person name="Becker A."/>
            <person name="Abrahante J.E."/>
            <person name="Garbe J."/>
            <person name="Badalamenti J.P."/>
            <person name="Herman A."/>
            <person name="Mangelson H."/>
            <person name="Liachko I."/>
            <person name="Sullivan S."/>
            <person name="Sone E.D."/>
            <person name="Koren S."/>
            <person name="Silverstein K.A.T."/>
            <person name="Beckman K.B."/>
            <person name="Gohl D.M."/>
        </authorList>
    </citation>
    <scope>NUCLEOTIDE SEQUENCE</scope>
    <source>
        <strain evidence="11">Duluth1</strain>
        <tissue evidence="11">Whole animal</tissue>
    </source>
</reference>
<feature type="region of interest" description="Disordered" evidence="9">
    <location>
        <begin position="842"/>
        <end position="862"/>
    </location>
</feature>
<dbReference type="SUPFAM" id="SSF48403">
    <property type="entry name" value="Ankyrin repeat"/>
    <property type="match status" value="1"/>
</dbReference>
<keyword evidence="12" id="KW-1185">Reference proteome</keyword>
<comment type="catalytic activity">
    <reaction evidence="6">
        <text>a 1,2-diacyl-sn-glycero-3-phosphocholine + H2O = a 1-acyl-sn-glycero-3-phosphocholine + a fatty acid + H(+)</text>
        <dbReference type="Rhea" id="RHEA:15801"/>
        <dbReference type="ChEBI" id="CHEBI:15377"/>
        <dbReference type="ChEBI" id="CHEBI:15378"/>
        <dbReference type="ChEBI" id="CHEBI:28868"/>
        <dbReference type="ChEBI" id="CHEBI:57643"/>
        <dbReference type="ChEBI" id="CHEBI:58168"/>
        <dbReference type="EC" id="3.1.1.4"/>
    </reaction>
    <physiologicalReaction direction="left-to-right" evidence="6">
        <dbReference type="Rhea" id="RHEA:15802"/>
    </physiologicalReaction>
</comment>
<proteinExistence type="predicted"/>
<dbReference type="AlphaFoldDB" id="A0A9D4RBK9"/>
<keyword evidence="2" id="KW-0677">Repeat</keyword>
<dbReference type="CDD" id="cd07212">
    <property type="entry name" value="Pat_PNPLA9"/>
    <property type="match status" value="1"/>
</dbReference>
<evidence type="ECO:0000256" key="2">
    <source>
        <dbReference type="ARBA" id="ARBA00022737"/>
    </source>
</evidence>
<feature type="compositionally biased region" description="Polar residues" evidence="9">
    <location>
        <begin position="842"/>
        <end position="853"/>
    </location>
</feature>
<dbReference type="GO" id="GO:0052816">
    <property type="term" value="F:long-chain fatty acyl-CoA hydrolase activity"/>
    <property type="evidence" value="ECO:0007669"/>
    <property type="project" value="TreeGrafter"/>
</dbReference>
<dbReference type="PROSITE" id="PS51635">
    <property type="entry name" value="PNPLA"/>
    <property type="match status" value="1"/>
</dbReference>
<protein>
    <recommendedName>
        <fullName evidence="1">phospholipase A2</fullName>
        <ecNumber evidence="1">3.1.1.4</ecNumber>
    </recommendedName>
</protein>
<dbReference type="EMBL" id="JAIWYP010000002">
    <property type="protein sequence ID" value="KAH3860732.1"/>
    <property type="molecule type" value="Genomic_DNA"/>
</dbReference>
<feature type="domain" description="PNPLA" evidence="10">
    <location>
        <begin position="508"/>
        <end position="693"/>
    </location>
</feature>
<feature type="active site" description="Nucleophile" evidence="8">
    <location>
        <position position="546"/>
    </location>
</feature>
<feature type="short sequence motif" description="GXGXXG" evidence="8">
    <location>
        <begin position="512"/>
        <end position="517"/>
    </location>
</feature>